<comment type="caution">
    <text evidence="2">The sequence shown here is derived from an EMBL/GenBank/DDBJ whole genome shotgun (WGS) entry which is preliminary data.</text>
</comment>
<gene>
    <name evidence="2" type="ORF">PGT21_006050</name>
</gene>
<accession>A0A5B0MKZ2</accession>
<dbReference type="OrthoDB" id="2503928at2759"/>
<evidence type="ECO:0000313" key="3">
    <source>
        <dbReference type="Proteomes" id="UP000324748"/>
    </source>
</evidence>
<evidence type="ECO:0000313" key="2">
    <source>
        <dbReference type="EMBL" id="KAA1077401.1"/>
    </source>
</evidence>
<protein>
    <submittedName>
        <fullName evidence="2">Uncharacterized protein</fullName>
    </submittedName>
</protein>
<name>A0A5B0MKZ2_PUCGR</name>
<feature type="compositionally biased region" description="Basic residues" evidence="1">
    <location>
        <begin position="138"/>
        <end position="147"/>
    </location>
</feature>
<feature type="region of interest" description="Disordered" evidence="1">
    <location>
        <begin position="103"/>
        <end position="147"/>
    </location>
</feature>
<feature type="region of interest" description="Disordered" evidence="1">
    <location>
        <begin position="1"/>
        <end position="20"/>
    </location>
</feature>
<dbReference type="AlphaFoldDB" id="A0A5B0MKZ2"/>
<organism evidence="2 3">
    <name type="scientific">Puccinia graminis f. sp. tritici</name>
    <dbReference type="NCBI Taxonomy" id="56615"/>
    <lineage>
        <taxon>Eukaryota</taxon>
        <taxon>Fungi</taxon>
        <taxon>Dikarya</taxon>
        <taxon>Basidiomycota</taxon>
        <taxon>Pucciniomycotina</taxon>
        <taxon>Pucciniomycetes</taxon>
        <taxon>Pucciniales</taxon>
        <taxon>Pucciniaceae</taxon>
        <taxon>Puccinia</taxon>
    </lineage>
</organism>
<sequence>MPPKAKPQPRPRPPPTPVPLLSPKIWMAKDFDPEEVSIPRMRAILDFNKVTDSYYRRWQQTALFQTKVLPRVRVLVDRYKGDISSIDDSILLKEILTVVVPKLESRKRRAPSESGDPATSDDNHRDGDGGPLEARAKATNKRLKSSN</sequence>
<evidence type="ECO:0000256" key="1">
    <source>
        <dbReference type="SAM" id="MobiDB-lite"/>
    </source>
</evidence>
<reference evidence="2 3" key="1">
    <citation type="submission" date="2019-05" db="EMBL/GenBank/DDBJ databases">
        <title>Emergence of the Ug99 lineage of the wheat stem rust pathogen through somatic hybridization.</title>
        <authorList>
            <person name="Li F."/>
            <person name="Upadhyaya N.M."/>
            <person name="Sperschneider J."/>
            <person name="Matny O."/>
            <person name="Nguyen-Phuc H."/>
            <person name="Mago R."/>
            <person name="Raley C."/>
            <person name="Miller M.E."/>
            <person name="Silverstein K.A.T."/>
            <person name="Henningsen E."/>
            <person name="Hirsch C.D."/>
            <person name="Visser B."/>
            <person name="Pretorius Z.A."/>
            <person name="Steffenson B.J."/>
            <person name="Schwessinger B."/>
            <person name="Dodds P.N."/>
            <person name="Figueroa M."/>
        </authorList>
    </citation>
    <scope>NUCLEOTIDE SEQUENCE [LARGE SCALE GENOMIC DNA]</scope>
    <source>
        <strain evidence="2">21-0</strain>
    </source>
</reference>
<dbReference type="Proteomes" id="UP000324748">
    <property type="component" value="Unassembled WGS sequence"/>
</dbReference>
<proteinExistence type="predicted"/>
<keyword evidence="3" id="KW-1185">Reference proteome</keyword>
<dbReference type="EMBL" id="VSWC01000144">
    <property type="protein sequence ID" value="KAA1077401.1"/>
    <property type="molecule type" value="Genomic_DNA"/>
</dbReference>